<comment type="subcellular location">
    <subcellularLocation>
        <location evidence="1">Nucleus</location>
    </subcellularLocation>
</comment>
<name>A0ABP0UJG5_9BRYO</name>
<evidence type="ECO:0000256" key="1">
    <source>
        <dbReference type="ARBA" id="ARBA00004123"/>
    </source>
</evidence>
<evidence type="ECO:0000313" key="11">
    <source>
        <dbReference type="Proteomes" id="UP001497512"/>
    </source>
</evidence>
<dbReference type="PANTHER" id="PTHR31985:SF273">
    <property type="entry name" value="ETHYLENE-RESPONSIVE TRANSCRIPTION FACTOR ERF017"/>
    <property type="match status" value="1"/>
</dbReference>
<dbReference type="SMART" id="SM00380">
    <property type="entry name" value="AP2"/>
    <property type="match status" value="1"/>
</dbReference>
<evidence type="ECO:0000313" key="10">
    <source>
        <dbReference type="EMBL" id="CAK9222917.1"/>
    </source>
</evidence>
<keyword evidence="3" id="KW-0238">DNA-binding</keyword>
<evidence type="ECO:0000256" key="7">
    <source>
        <dbReference type="ARBA" id="ARBA00024343"/>
    </source>
</evidence>
<feature type="region of interest" description="Disordered" evidence="8">
    <location>
        <begin position="129"/>
        <end position="171"/>
    </location>
</feature>
<proteinExistence type="inferred from homology"/>
<feature type="region of interest" description="Disordered" evidence="8">
    <location>
        <begin position="190"/>
        <end position="244"/>
    </location>
</feature>
<reference evidence="10" key="1">
    <citation type="submission" date="2024-02" db="EMBL/GenBank/DDBJ databases">
        <authorList>
            <consortium name="ELIXIR-Norway"/>
            <consortium name="Elixir Norway"/>
        </authorList>
    </citation>
    <scope>NUCLEOTIDE SEQUENCE</scope>
</reference>
<protein>
    <recommendedName>
        <fullName evidence="9">AP2/ERF domain-containing protein</fullName>
    </recommendedName>
</protein>
<evidence type="ECO:0000256" key="6">
    <source>
        <dbReference type="ARBA" id="ARBA00023242"/>
    </source>
</evidence>
<accession>A0ABP0UJG5</accession>
<dbReference type="InterPro" id="IPR051032">
    <property type="entry name" value="AP2/ERF_TF_ERF_subfamily"/>
</dbReference>
<dbReference type="CDD" id="cd00018">
    <property type="entry name" value="AP2"/>
    <property type="match status" value="1"/>
</dbReference>
<dbReference type="EMBL" id="OZ019896">
    <property type="protein sequence ID" value="CAK9222917.1"/>
    <property type="molecule type" value="Genomic_DNA"/>
</dbReference>
<dbReference type="PROSITE" id="PS51032">
    <property type="entry name" value="AP2_ERF"/>
    <property type="match status" value="1"/>
</dbReference>
<dbReference type="InterPro" id="IPR016177">
    <property type="entry name" value="DNA-bd_dom_sf"/>
</dbReference>
<dbReference type="Pfam" id="PF00847">
    <property type="entry name" value="AP2"/>
    <property type="match status" value="1"/>
</dbReference>
<keyword evidence="4" id="KW-0010">Activator</keyword>
<dbReference type="Proteomes" id="UP001497512">
    <property type="component" value="Chromosome 4"/>
</dbReference>
<sequence>MVKKKESSSLSAKRGQRRSLAPLKGNSSAGSIQKEGSSSASPNGKAYRGVRMRTWGKWVSEIREPNKRSRIWLGSFPTAEMAARAYDAAVVALRGPNAPLNFPDSPPTLQIHDTLSPRAIQAAAAAAAASAEDEEELLSPSAESETGGAEAAPQITNDQEESRLQSKSEAAQATGLEWIEAEFGQFEDVEQTVDNFPQLSFPEADEMDSILSSQPQQGQSALDSQVLDEDEPESFEPSLWSYHW</sequence>
<feature type="domain" description="AP2/ERF" evidence="9">
    <location>
        <begin position="46"/>
        <end position="103"/>
    </location>
</feature>
<keyword evidence="5" id="KW-0804">Transcription</keyword>
<feature type="compositionally biased region" description="Polar residues" evidence="8">
    <location>
        <begin position="210"/>
        <end position="223"/>
    </location>
</feature>
<evidence type="ECO:0000256" key="2">
    <source>
        <dbReference type="ARBA" id="ARBA00023015"/>
    </source>
</evidence>
<gene>
    <name evidence="10" type="ORF">CSSPTR1EN2_LOCUS16536</name>
</gene>
<dbReference type="SUPFAM" id="SSF54171">
    <property type="entry name" value="DNA-binding domain"/>
    <property type="match status" value="1"/>
</dbReference>
<evidence type="ECO:0000256" key="5">
    <source>
        <dbReference type="ARBA" id="ARBA00023163"/>
    </source>
</evidence>
<feature type="compositionally biased region" description="Polar residues" evidence="8">
    <location>
        <begin position="25"/>
        <end position="42"/>
    </location>
</feature>
<keyword evidence="6" id="KW-0539">Nucleus</keyword>
<dbReference type="InterPro" id="IPR001471">
    <property type="entry name" value="AP2/ERF_dom"/>
</dbReference>
<feature type="region of interest" description="Disordered" evidence="8">
    <location>
        <begin position="1"/>
        <end position="48"/>
    </location>
</feature>
<evidence type="ECO:0000256" key="4">
    <source>
        <dbReference type="ARBA" id="ARBA00023159"/>
    </source>
</evidence>
<comment type="similarity">
    <text evidence="7">Belongs to the AP2/ERF transcription factor family. ERF subfamily.</text>
</comment>
<keyword evidence="2" id="KW-0805">Transcription regulation</keyword>
<dbReference type="Gene3D" id="3.30.730.10">
    <property type="entry name" value="AP2/ERF domain"/>
    <property type="match status" value="1"/>
</dbReference>
<dbReference type="PANTHER" id="PTHR31985">
    <property type="entry name" value="ETHYLENE-RESPONSIVE TRANSCRIPTION FACTOR ERF042-RELATED"/>
    <property type="match status" value="1"/>
</dbReference>
<dbReference type="InterPro" id="IPR036955">
    <property type="entry name" value="AP2/ERF_dom_sf"/>
</dbReference>
<organism evidence="10 11">
    <name type="scientific">Sphagnum troendelagicum</name>
    <dbReference type="NCBI Taxonomy" id="128251"/>
    <lineage>
        <taxon>Eukaryota</taxon>
        <taxon>Viridiplantae</taxon>
        <taxon>Streptophyta</taxon>
        <taxon>Embryophyta</taxon>
        <taxon>Bryophyta</taxon>
        <taxon>Sphagnophytina</taxon>
        <taxon>Sphagnopsida</taxon>
        <taxon>Sphagnales</taxon>
        <taxon>Sphagnaceae</taxon>
        <taxon>Sphagnum</taxon>
    </lineage>
</organism>
<evidence type="ECO:0000259" key="9">
    <source>
        <dbReference type="PROSITE" id="PS51032"/>
    </source>
</evidence>
<dbReference type="PRINTS" id="PR00367">
    <property type="entry name" value="ETHRSPELEMNT"/>
</dbReference>
<evidence type="ECO:0000256" key="8">
    <source>
        <dbReference type="SAM" id="MobiDB-lite"/>
    </source>
</evidence>
<evidence type="ECO:0000256" key="3">
    <source>
        <dbReference type="ARBA" id="ARBA00023125"/>
    </source>
</evidence>
<keyword evidence="11" id="KW-1185">Reference proteome</keyword>
<feature type="compositionally biased region" description="Low complexity" evidence="8">
    <location>
        <begin position="138"/>
        <end position="153"/>
    </location>
</feature>